<sequence>MEDDNSGGEMNFRVRVSKNSFHTWQINSKALWSKVVFC</sequence>
<name>A0AAV5IPD2_9ROSI</name>
<organism evidence="1 2">
    <name type="scientific">Rubroshorea leprosula</name>
    <dbReference type="NCBI Taxonomy" id="152421"/>
    <lineage>
        <taxon>Eukaryota</taxon>
        <taxon>Viridiplantae</taxon>
        <taxon>Streptophyta</taxon>
        <taxon>Embryophyta</taxon>
        <taxon>Tracheophyta</taxon>
        <taxon>Spermatophyta</taxon>
        <taxon>Magnoliopsida</taxon>
        <taxon>eudicotyledons</taxon>
        <taxon>Gunneridae</taxon>
        <taxon>Pentapetalae</taxon>
        <taxon>rosids</taxon>
        <taxon>malvids</taxon>
        <taxon>Malvales</taxon>
        <taxon>Dipterocarpaceae</taxon>
        <taxon>Rubroshorea</taxon>
    </lineage>
</organism>
<reference evidence="1 2" key="1">
    <citation type="journal article" date="2021" name="Commun. Biol.">
        <title>The genome of Shorea leprosula (Dipterocarpaceae) highlights the ecological relevance of drought in aseasonal tropical rainforests.</title>
        <authorList>
            <person name="Ng K.K.S."/>
            <person name="Kobayashi M.J."/>
            <person name="Fawcett J.A."/>
            <person name="Hatakeyama M."/>
            <person name="Paape T."/>
            <person name="Ng C.H."/>
            <person name="Ang C.C."/>
            <person name="Tnah L.H."/>
            <person name="Lee C.T."/>
            <person name="Nishiyama T."/>
            <person name="Sese J."/>
            <person name="O'Brien M.J."/>
            <person name="Copetti D."/>
            <person name="Mohd Noor M.I."/>
            <person name="Ong R.C."/>
            <person name="Putra M."/>
            <person name="Sireger I.Z."/>
            <person name="Indrioko S."/>
            <person name="Kosugi Y."/>
            <person name="Izuno A."/>
            <person name="Isagi Y."/>
            <person name="Lee S.L."/>
            <person name="Shimizu K.K."/>
        </authorList>
    </citation>
    <scope>NUCLEOTIDE SEQUENCE [LARGE SCALE GENOMIC DNA]</scope>
    <source>
        <strain evidence="1">214</strain>
    </source>
</reference>
<proteinExistence type="predicted"/>
<protein>
    <submittedName>
        <fullName evidence="1">Uncharacterized protein</fullName>
    </submittedName>
</protein>
<evidence type="ECO:0000313" key="2">
    <source>
        <dbReference type="Proteomes" id="UP001054252"/>
    </source>
</evidence>
<comment type="caution">
    <text evidence="1">The sequence shown here is derived from an EMBL/GenBank/DDBJ whole genome shotgun (WGS) entry which is preliminary data.</text>
</comment>
<dbReference type="AlphaFoldDB" id="A0AAV5IPD2"/>
<dbReference type="Proteomes" id="UP001054252">
    <property type="component" value="Unassembled WGS sequence"/>
</dbReference>
<accession>A0AAV5IPD2</accession>
<dbReference type="EMBL" id="BPVZ01000015">
    <property type="protein sequence ID" value="GKV00069.1"/>
    <property type="molecule type" value="Genomic_DNA"/>
</dbReference>
<keyword evidence="2" id="KW-1185">Reference proteome</keyword>
<evidence type="ECO:0000313" key="1">
    <source>
        <dbReference type="EMBL" id="GKV00069.1"/>
    </source>
</evidence>
<gene>
    <name evidence="1" type="ORF">SLEP1_g12822</name>
</gene>